<feature type="chain" id="PRO_5017856761" description="Outer membrane lipoprotein Blc" evidence="12">
    <location>
        <begin position="25"/>
        <end position="200"/>
    </location>
</feature>
<evidence type="ECO:0000256" key="7">
    <source>
        <dbReference type="ARBA" id="ARBA00023139"/>
    </source>
</evidence>
<dbReference type="PANTHER" id="PTHR10612:SF34">
    <property type="entry name" value="APOLIPOPROTEIN D"/>
    <property type="match status" value="1"/>
</dbReference>
<reference evidence="15 16" key="1">
    <citation type="submission" date="2018-10" db="EMBL/GenBank/DDBJ databases">
        <authorList>
            <person name="Chen W.-M."/>
        </authorList>
    </citation>
    <scope>NUCLEOTIDE SEQUENCE [LARGE SCALE GENOMIC DNA]</scope>
    <source>
        <strain evidence="15 16">H-5</strain>
    </source>
</reference>
<evidence type="ECO:0000256" key="3">
    <source>
        <dbReference type="ARBA" id="ARBA00011738"/>
    </source>
</evidence>
<dbReference type="InterPro" id="IPR012674">
    <property type="entry name" value="Calycin"/>
</dbReference>
<feature type="lipid moiety-binding region" description="S-diacylglycerol cysteine" evidence="13">
    <location>
        <position position="26"/>
    </location>
</feature>
<dbReference type="CDD" id="cd19438">
    <property type="entry name" value="lipocalin_Blc-like"/>
    <property type="match status" value="1"/>
</dbReference>
<comment type="similarity">
    <text evidence="2 12">Belongs to the calycin superfamily. Lipocalin family.</text>
</comment>
<evidence type="ECO:0000256" key="13">
    <source>
        <dbReference type="PIRSR" id="PIRSR036893-52"/>
    </source>
</evidence>
<evidence type="ECO:0000256" key="4">
    <source>
        <dbReference type="ARBA" id="ARBA00022729"/>
    </source>
</evidence>
<dbReference type="GO" id="GO:0008289">
    <property type="term" value="F:lipid binding"/>
    <property type="evidence" value="ECO:0007669"/>
    <property type="project" value="UniProtKB-UniRule"/>
</dbReference>
<dbReference type="Gene3D" id="2.40.128.20">
    <property type="match status" value="1"/>
</dbReference>
<feature type="lipid moiety-binding region" description="N-palmitoyl cysteine" evidence="13">
    <location>
        <position position="26"/>
    </location>
</feature>
<dbReference type="EMBL" id="RJVP01000001">
    <property type="protein sequence ID" value="ROH88222.1"/>
    <property type="molecule type" value="Genomic_DNA"/>
</dbReference>
<keyword evidence="8 12" id="KW-0998">Cell outer membrane</keyword>
<feature type="signal peptide" evidence="12">
    <location>
        <begin position="1"/>
        <end position="24"/>
    </location>
</feature>
<dbReference type="Proteomes" id="UP000275137">
    <property type="component" value="Unassembled WGS sequence"/>
</dbReference>
<gene>
    <name evidence="15" type="ORF">ED236_01770</name>
</gene>
<comment type="function">
    <text evidence="10 12">Involved in the storage or transport of lipids necessary for membrane maintenance under stressful conditions. Displays a binding preference for lysophospholipids.</text>
</comment>
<evidence type="ECO:0000256" key="6">
    <source>
        <dbReference type="ARBA" id="ARBA00023136"/>
    </source>
</evidence>
<evidence type="ECO:0000313" key="16">
    <source>
        <dbReference type="Proteomes" id="UP000275137"/>
    </source>
</evidence>
<dbReference type="InterPro" id="IPR022272">
    <property type="entry name" value="Lipocalin_CS"/>
</dbReference>
<evidence type="ECO:0000256" key="2">
    <source>
        <dbReference type="ARBA" id="ARBA00006889"/>
    </source>
</evidence>
<dbReference type="InterPro" id="IPR047202">
    <property type="entry name" value="Lipocalin_Blc-like_dom"/>
</dbReference>
<organism evidence="15 16">
    <name type="scientific">Pseudomethylobacillus aquaticus</name>
    <dbReference type="NCBI Taxonomy" id="2676064"/>
    <lineage>
        <taxon>Bacteria</taxon>
        <taxon>Pseudomonadati</taxon>
        <taxon>Pseudomonadota</taxon>
        <taxon>Betaproteobacteria</taxon>
        <taxon>Nitrosomonadales</taxon>
        <taxon>Methylophilaceae</taxon>
        <taxon>Pseudomethylobacillus</taxon>
    </lineage>
</organism>
<dbReference type="SUPFAM" id="SSF50814">
    <property type="entry name" value="Lipocalins"/>
    <property type="match status" value="1"/>
</dbReference>
<keyword evidence="16" id="KW-1185">Reference proteome</keyword>
<evidence type="ECO:0000256" key="5">
    <source>
        <dbReference type="ARBA" id="ARBA00023121"/>
    </source>
</evidence>
<feature type="domain" description="Lipocalin/cytosolic fatty-acid binding" evidence="14">
    <location>
        <begin position="40"/>
        <end position="185"/>
    </location>
</feature>
<dbReference type="InterPro" id="IPR022271">
    <property type="entry name" value="Lipocalin_ApoD"/>
</dbReference>
<evidence type="ECO:0000256" key="8">
    <source>
        <dbReference type="ARBA" id="ARBA00023237"/>
    </source>
</evidence>
<comment type="subcellular location">
    <subcellularLocation>
        <location evidence="1">Cell outer membrane</location>
        <topology evidence="1">Lipid-anchor</topology>
    </subcellularLocation>
</comment>
<evidence type="ECO:0000313" key="15">
    <source>
        <dbReference type="EMBL" id="ROH88222.1"/>
    </source>
</evidence>
<dbReference type="PROSITE" id="PS00213">
    <property type="entry name" value="LIPOCALIN"/>
    <property type="match status" value="1"/>
</dbReference>
<sequence>MKTLFLRYSSLPCLSLLCLSLLLGACTGTPEGVKVVQRLDPDQYLGSWYEIARLDHSFERGLENVTATYSLREDGGIKVVNRGYDPAKKEWQEAVGKAYFIDAPNADKTRTGKLKVSFFGPFYGAYNILHLDQPYYNYVMVCGPDKSYFWILSRTPQLAYPIKAQLIAEAREMGFDTQKLIYVPQRGDLSDYSAGRHVRP</sequence>
<evidence type="ECO:0000259" key="14">
    <source>
        <dbReference type="Pfam" id="PF08212"/>
    </source>
</evidence>
<dbReference type="PROSITE" id="PS51257">
    <property type="entry name" value="PROKAR_LIPOPROTEIN"/>
    <property type="match status" value="1"/>
</dbReference>
<evidence type="ECO:0000256" key="1">
    <source>
        <dbReference type="ARBA" id="ARBA00004459"/>
    </source>
</evidence>
<dbReference type="GO" id="GO:0009279">
    <property type="term" value="C:cell outer membrane"/>
    <property type="evidence" value="ECO:0007669"/>
    <property type="project" value="UniProtKB-SubCell"/>
</dbReference>
<evidence type="ECO:0000256" key="9">
    <source>
        <dbReference type="ARBA" id="ARBA00023288"/>
    </source>
</evidence>
<keyword evidence="5 12" id="KW-0446">Lipid-binding</keyword>
<dbReference type="PANTHER" id="PTHR10612">
    <property type="entry name" value="APOLIPOPROTEIN D"/>
    <property type="match status" value="1"/>
</dbReference>
<name>A0A3N0V6I1_9PROT</name>
<dbReference type="PIRSF" id="PIRSF036893">
    <property type="entry name" value="Lipocalin_ApoD"/>
    <property type="match status" value="1"/>
</dbReference>
<evidence type="ECO:0000256" key="12">
    <source>
        <dbReference type="PIRNR" id="PIRNR036893"/>
    </source>
</evidence>
<dbReference type="PRINTS" id="PR01171">
    <property type="entry name" value="BCTLIPOCALIN"/>
</dbReference>
<comment type="caution">
    <text evidence="15">The sequence shown here is derived from an EMBL/GenBank/DDBJ whole genome shotgun (WGS) entry which is preliminary data.</text>
</comment>
<keyword evidence="6 12" id="KW-0472">Membrane</keyword>
<dbReference type="FunFam" id="2.40.128.20:FF:000002">
    <property type="entry name" value="Outer membrane lipoprotein Blc"/>
    <property type="match status" value="1"/>
</dbReference>
<comment type="subunit">
    <text evidence="3 12">Homodimer.</text>
</comment>
<protein>
    <recommendedName>
        <fullName evidence="11 12">Outer membrane lipoprotein Blc</fullName>
    </recommendedName>
</protein>
<keyword evidence="9 12" id="KW-0449">Lipoprotein</keyword>
<evidence type="ECO:0000256" key="11">
    <source>
        <dbReference type="ARBA" id="ARBA00071217"/>
    </source>
</evidence>
<dbReference type="AlphaFoldDB" id="A0A3N0V6I1"/>
<evidence type="ECO:0000256" key="10">
    <source>
        <dbReference type="ARBA" id="ARBA00057024"/>
    </source>
</evidence>
<keyword evidence="4 12" id="KW-0732">Signal</keyword>
<dbReference type="Pfam" id="PF08212">
    <property type="entry name" value="Lipocalin_2"/>
    <property type="match status" value="1"/>
</dbReference>
<dbReference type="InterPro" id="IPR000566">
    <property type="entry name" value="Lipocln_cytosolic_FA-bd_dom"/>
</dbReference>
<dbReference type="InterPro" id="IPR002446">
    <property type="entry name" value="Lipocalin_bac"/>
</dbReference>
<dbReference type="GO" id="GO:0006950">
    <property type="term" value="P:response to stress"/>
    <property type="evidence" value="ECO:0007669"/>
    <property type="project" value="UniProtKB-ARBA"/>
</dbReference>
<accession>A0A3N0V6I1</accession>
<proteinExistence type="inferred from homology"/>
<keyword evidence="7 13" id="KW-0564">Palmitate</keyword>
<dbReference type="RefSeq" id="WP_123236216.1">
    <property type="nucleotide sequence ID" value="NZ_RJVP01000001.1"/>
</dbReference>